<keyword evidence="2" id="KW-0479">Metal-binding</keyword>
<gene>
    <name evidence="7" type="ORF">MIND_00428300</name>
</gene>
<dbReference type="SMART" id="SM00066">
    <property type="entry name" value="GAL4"/>
    <property type="match status" value="1"/>
</dbReference>
<evidence type="ECO:0000259" key="6">
    <source>
        <dbReference type="PROSITE" id="PS50048"/>
    </source>
</evidence>
<dbReference type="CDD" id="cd12148">
    <property type="entry name" value="fungal_TF_MHR"/>
    <property type="match status" value="1"/>
</dbReference>
<keyword evidence="8" id="KW-1185">Reference proteome</keyword>
<sequence length="584" mass="64636">MTSASSSRAHALRRGKACLVCRQLKIKCDGLRPLCGPCQNNPKDEPCQFQEVMSRTRELEGTVARLQSRLHELEIGSLWMSGYSSPQMRTDFDSSPTRKYCIRIQSIQPHINGGPIAATGETEAFSGDEPPLTMIPTLLDYFLPYATQFGFFLHIPNFRKAVLLPLPFGDPLRPSPALLTAVYLWGIHLSPSQTRFESESLFVKRAQKQLSTEISEGRNPSHALHTIQAGILLSYYMLRNRRFLEAEFHANGAATLTMAYQLHKICSSHSDGPSFSPETTEVRRNLGPAVDEVEQGERIHCFWAVACLQSTCGIVIGARGSISLAILESSSNEIDTPWPAEFTDYENPSPFSQPESLSQATIKCFLTRETTASASPNTLQAQAMVLFHRAWRLSSRWSSSLQPDALVSFFSSVTWLDSRIQALWIVLPMACRTNDPDKMHLRILTRAVLAGASIVLNRISAANNNSEAQGVLGAAREIIVSTATLMSKLSIASVVVSPLLGTLCALACEVVTDALREERQFRHTFKANLGLDPPPSTEESTLLSDIHTVLQTMQFYANHDGSPLFQQQLAKAQQEYASIEQLNH</sequence>
<keyword evidence="3" id="KW-0805">Transcription regulation</keyword>
<dbReference type="GeneID" id="59343614"/>
<evidence type="ECO:0000313" key="7">
    <source>
        <dbReference type="EMBL" id="KAF7306371.1"/>
    </source>
</evidence>
<dbReference type="GO" id="GO:0008270">
    <property type="term" value="F:zinc ion binding"/>
    <property type="evidence" value="ECO:0007669"/>
    <property type="project" value="InterPro"/>
</dbReference>
<dbReference type="PROSITE" id="PS00463">
    <property type="entry name" value="ZN2_CY6_FUNGAL_1"/>
    <property type="match status" value="1"/>
</dbReference>
<protein>
    <submittedName>
        <fullName evidence="7">Zn(2)-C6 fungal-type domain-containing protein</fullName>
    </submittedName>
</protein>
<dbReference type="Gene3D" id="4.10.240.10">
    <property type="entry name" value="Zn(2)-C6 fungal-type DNA-binding domain"/>
    <property type="match status" value="1"/>
</dbReference>
<dbReference type="CDD" id="cd00067">
    <property type="entry name" value="GAL4"/>
    <property type="match status" value="1"/>
</dbReference>
<accession>A0A8H6SXA7</accession>
<keyword evidence="4" id="KW-0804">Transcription</keyword>
<organism evidence="7 8">
    <name type="scientific">Mycena indigotica</name>
    <dbReference type="NCBI Taxonomy" id="2126181"/>
    <lineage>
        <taxon>Eukaryota</taxon>
        <taxon>Fungi</taxon>
        <taxon>Dikarya</taxon>
        <taxon>Basidiomycota</taxon>
        <taxon>Agaricomycotina</taxon>
        <taxon>Agaricomycetes</taxon>
        <taxon>Agaricomycetidae</taxon>
        <taxon>Agaricales</taxon>
        <taxon>Marasmiineae</taxon>
        <taxon>Mycenaceae</taxon>
        <taxon>Mycena</taxon>
    </lineage>
</organism>
<feature type="domain" description="Zn(2)-C6 fungal-type" evidence="6">
    <location>
        <begin position="17"/>
        <end position="49"/>
    </location>
</feature>
<dbReference type="GO" id="GO:0005634">
    <property type="term" value="C:nucleus"/>
    <property type="evidence" value="ECO:0007669"/>
    <property type="project" value="UniProtKB-SubCell"/>
</dbReference>
<evidence type="ECO:0000313" key="8">
    <source>
        <dbReference type="Proteomes" id="UP000636479"/>
    </source>
</evidence>
<dbReference type="InterPro" id="IPR050815">
    <property type="entry name" value="TF_fung"/>
</dbReference>
<dbReference type="EMBL" id="JACAZF010000004">
    <property type="protein sequence ID" value="KAF7306371.1"/>
    <property type="molecule type" value="Genomic_DNA"/>
</dbReference>
<proteinExistence type="predicted"/>
<dbReference type="AlphaFoldDB" id="A0A8H6SXA7"/>
<dbReference type="InterPro" id="IPR007219">
    <property type="entry name" value="XnlR_reg_dom"/>
</dbReference>
<evidence type="ECO:0000256" key="5">
    <source>
        <dbReference type="ARBA" id="ARBA00023242"/>
    </source>
</evidence>
<dbReference type="InterPro" id="IPR001138">
    <property type="entry name" value="Zn2Cys6_DnaBD"/>
</dbReference>
<evidence type="ECO:0000256" key="1">
    <source>
        <dbReference type="ARBA" id="ARBA00004123"/>
    </source>
</evidence>
<keyword evidence="5" id="KW-0539">Nucleus</keyword>
<dbReference type="PANTHER" id="PTHR47338">
    <property type="entry name" value="ZN(II)2CYS6 TRANSCRIPTION FACTOR (EUROFUNG)-RELATED"/>
    <property type="match status" value="1"/>
</dbReference>
<dbReference type="Proteomes" id="UP000636479">
    <property type="component" value="Unassembled WGS sequence"/>
</dbReference>
<dbReference type="PANTHER" id="PTHR47338:SF29">
    <property type="entry name" value="ZN(2)-C6 FUNGAL-TYPE DOMAIN-CONTAINING PROTEIN"/>
    <property type="match status" value="1"/>
</dbReference>
<comment type="subcellular location">
    <subcellularLocation>
        <location evidence="1">Nucleus</location>
    </subcellularLocation>
</comment>
<dbReference type="GO" id="GO:0000981">
    <property type="term" value="F:DNA-binding transcription factor activity, RNA polymerase II-specific"/>
    <property type="evidence" value="ECO:0007669"/>
    <property type="project" value="InterPro"/>
</dbReference>
<dbReference type="OrthoDB" id="2309723at2759"/>
<dbReference type="RefSeq" id="XP_037221390.1">
    <property type="nucleotide sequence ID" value="XM_037361098.1"/>
</dbReference>
<dbReference type="GO" id="GO:0006351">
    <property type="term" value="P:DNA-templated transcription"/>
    <property type="evidence" value="ECO:0007669"/>
    <property type="project" value="InterPro"/>
</dbReference>
<evidence type="ECO:0000256" key="3">
    <source>
        <dbReference type="ARBA" id="ARBA00023015"/>
    </source>
</evidence>
<dbReference type="Pfam" id="PF04082">
    <property type="entry name" value="Fungal_trans"/>
    <property type="match status" value="1"/>
</dbReference>
<evidence type="ECO:0000256" key="2">
    <source>
        <dbReference type="ARBA" id="ARBA00022723"/>
    </source>
</evidence>
<comment type="caution">
    <text evidence="7">The sequence shown here is derived from an EMBL/GenBank/DDBJ whole genome shotgun (WGS) entry which is preliminary data.</text>
</comment>
<evidence type="ECO:0000256" key="4">
    <source>
        <dbReference type="ARBA" id="ARBA00023163"/>
    </source>
</evidence>
<dbReference type="InterPro" id="IPR036864">
    <property type="entry name" value="Zn2-C6_fun-type_DNA-bd_sf"/>
</dbReference>
<name>A0A8H6SXA7_9AGAR</name>
<dbReference type="PROSITE" id="PS50048">
    <property type="entry name" value="ZN2_CY6_FUNGAL_2"/>
    <property type="match status" value="1"/>
</dbReference>
<reference evidence="7" key="1">
    <citation type="submission" date="2020-05" db="EMBL/GenBank/DDBJ databases">
        <title>Mycena genomes resolve the evolution of fungal bioluminescence.</title>
        <authorList>
            <person name="Tsai I.J."/>
        </authorList>
    </citation>
    <scope>NUCLEOTIDE SEQUENCE</scope>
    <source>
        <strain evidence="7">171206Taipei</strain>
    </source>
</reference>
<dbReference type="SUPFAM" id="SSF57701">
    <property type="entry name" value="Zn2/Cys6 DNA-binding domain"/>
    <property type="match status" value="1"/>
</dbReference>
<dbReference type="Pfam" id="PF00172">
    <property type="entry name" value="Zn_clus"/>
    <property type="match status" value="1"/>
</dbReference>
<dbReference type="GO" id="GO:0003677">
    <property type="term" value="F:DNA binding"/>
    <property type="evidence" value="ECO:0007669"/>
    <property type="project" value="InterPro"/>
</dbReference>